<evidence type="ECO:0000313" key="5">
    <source>
        <dbReference type="EMBL" id="CAF4234722.1"/>
    </source>
</evidence>
<keyword evidence="1" id="KW-0175">Coiled coil</keyword>
<sequence length="528" mass="59300">MRFILIIFLLLFVDRLNSKDIAGWFNSEEDFTESSVISDSMSQSTDSRSTEETSIAIDSTSESAVSDSTKESSTATALTSDSAASDSTKESSTATALTSESAVSDSTKESLIATDFTAESTINDLLIIQEYKALLARARLREAERRYDEMVQLSAASGSKNWYLNVMSSEVIPSYKNGYVVLQQKILNPLIHANIKELKRSNKARVALAKNIHCEAINVKDGLDTALTISQQINQILKNKFSQTVLDTDEKEKEIVQLEAKIRNTNDGISETAHQLSQAETNVRQKEHDVNVAVNNIRQANDDVDNAKHCINKRDFFKELARPFKWVVEKPLTWVVKKPLTWAAENIVVRPICSVFNSGGIRIAKDRRTRADNELSLAQTTVGRYRQQLNDLQIQKTTFYAKLNNLNVRLERLRLIREEIKKEQSHTSMITVQLNKAVVHLGAMNGRSDTLVNVLKRMVEFVDVITPLNDVYDEMLKSKIMSEFPGGQISANTIQQVKTSVDQLSGILQIIPWVDIIEDNVCAHRVSR</sequence>
<dbReference type="OrthoDB" id="10030335at2759"/>
<feature type="compositionally biased region" description="Polar residues" evidence="2">
    <location>
        <begin position="52"/>
        <end position="67"/>
    </location>
</feature>
<feature type="signal peptide" evidence="3">
    <location>
        <begin position="1"/>
        <end position="18"/>
    </location>
</feature>
<evidence type="ECO:0000256" key="3">
    <source>
        <dbReference type="SAM" id="SignalP"/>
    </source>
</evidence>
<feature type="compositionally biased region" description="Low complexity" evidence="2">
    <location>
        <begin position="71"/>
        <end position="100"/>
    </location>
</feature>
<dbReference type="EMBL" id="CAJOBC010068630">
    <property type="protein sequence ID" value="CAF4234722.1"/>
    <property type="molecule type" value="Genomic_DNA"/>
</dbReference>
<feature type="coiled-coil region" evidence="1">
    <location>
        <begin position="248"/>
        <end position="296"/>
    </location>
</feature>
<reference evidence="4" key="1">
    <citation type="submission" date="2021-02" db="EMBL/GenBank/DDBJ databases">
        <authorList>
            <person name="Nowell W R."/>
        </authorList>
    </citation>
    <scope>NUCLEOTIDE SEQUENCE</scope>
</reference>
<dbReference type="Proteomes" id="UP000681722">
    <property type="component" value="Unassembled WGS sequence"/>
</dbReference>
<protein>
    <submittedName>
        <fullName evidence="4">Uncharacterized protein</fullName>
    </submittedName>
</protein>
<name>A0A815HZJ6_9BILA</name>
<accession>A0A815HZJ6</accession>
<feature type="chain" id="PRO_5036227727" evidence="3">
    <location>
        <begin position="19"/>
        <end position="528"/>
    </location>
</feature>
<dbReference type="AlphaFoldDB" id="A0A815HZJ6"/>
<dbReference type="Proteomes" id="UP000663829">
    <property type="component" value="Unassembled WGS sequence"/>
</dbReference>
<evidence type="ECO:0000256" key="2">
    <source>
        <dbReference type="SAM" id="MobiDB-lite"/>
    </source>
</evidence>
<keyword evidence="6" id="KW-1185">Reference proteome</keyword>
<evidence type="ECO:0000256" key="1">
    <source>
        <dbReference type="SAM" id="Coils"/>
    </source>
</evidence>
<proteinExistence type="predicted"/>
<feature type="compositionally biased region" description="Low complexity" evidence="2">
    <location>
        <begin position="35"/>
        <end position="47"/>
    </location>
</feature>
<feature type="region of interest" description="Disordered" evidence="2">
    <location>
        <begin position="35"/>
        <end position="100"/>
    </location>
</feature>
<evidence type="ECO:0000313" key="4">
    <source>
        <dbReference type="EMBL" id="CAF1358528.1"/>
    </source>
</evidence>
<comment type="caution">
    <text evidence="4">The sequence shown here is derived from an EMBL/GenBank/DDBJ whole genome shotgun (WGS) entry which is preliminary data.</text>
</comment>
<gene>
    <name evidence="4" type="ORF">GPM918_LOCUS31261</name>
    <name evidence="5" type="ORF">SRO942_LOCUS31897</name>
</gene>
<evidence type="ECO:0000313" key="6">
    <source>
        <dbReference type="Proteomes" id="UP000663829"/>
    </source>
</evidence>
<keyword evidence="3" id="KW-0732">Signal</keyword>
<dbReference type="EMBL" id="CAJNOQ010015289">
    <property type="protein sequence ID" value="CAF1358528.1"/>
    <property type="molecule type" value="Genomic_DNA"/>
</dbReference>
<organism evidence="4 6">
    <name type="scientific">Didymodactylos carnosus</name>
    <dbReference type="NCBI Taxonomy" id="1234261"/>
    <lineage>
        <taxon>Eukaryota</taxon>
        <taxon>Metazoa</taxon>
        <taxon>Spiralia</taxon>
        <taxon>Gnathifera</taxon>
        <taxon>Rotifera</taxon>
        <taxon>Eurotatoria</taxon>
        <taxon>Bdelloidea</taxon>
        <taxon>Philodinida</taxon>
        <taxon>Philodinidae</taxon>
        <taxon>Didymodactylos</taxon>
    </lineage>
</organism>